<keyword evidence="3" id="KW-0472">Membrane</keyword>
<reference evidence="4" key="1">
    <citation type="submission" date="2021-01" db="EMBL/GenBank/DDBJ databases">
        <authorList>
            <person name="Corre E."/>
            <person name="Pelletier E."/>
            <person name="Niang G."/>
            <person name="Scheremetjew M."/>
            <person name="Finn R."/>
            <person name="Kale V."/>
            <person name="Holt S."/>
            <person name="Cochrane G."/>
            <person name="Meng A."/>
            <person name="Brown T."/>
            <person name="Cohen L."/>
        </authorList>
    </citation>
    <scope>NUCLEOTIDE SEQUENCE</scope>
    <source>
        <strain evidence="4">CCAP 1951/1</strain>
    </source>
</reference>
<evidence type="ECO:0000256" key="3">
    <source>
        <dbReference type="SAM" id="Phobius"/>
    </source>
</evidence>
<dbReference type="GO" id="GO:0003993">
    <property type="term" value="F:acid phosphatase activity"/>
    <property type="evidence" value="ECO:0007669"/>
    <property type="project" value="InterPro"/>
</dbReference>
<dbReference type="SUPFAM" id="SSF56300">
    <property type="entry name" value="Metallo-dependent phosphatases"/>
    <property type="match status" value="1"/>
</dbReference>
<keyword evidence="3" id="KW-1133">Transmembrane helix</keyword>
<dbReference type="EMBL" id="HBGF01023597">
    <property type="protein sequence ID" value="CAD9117647.1"/>
    <property type="molecule type" value="Transcribed_RNA"/>
</dbReference>
<keyword evidence="3" id="KW-0812">Transmembrane</keyword>
<dbReference type="InterPro" id="IPR029052">
    <property type="entry name" value="Metallo-depent_PP-like"/>
</dbReference>
<accession>A0A7S1LZB4</accession>
<organism evidence="4">
    <name type="scientific">Neobodo designis</name>
    <name type="common">Flagellated protozoan</name>
    <name type="synonym">Bodo designis</name>
    <dbReference type="NCBI Taxonomy" id="312471"/>
    <lineage>
        <taxon>Eukaryota</taxon>
        <taxon>Discoba</taxon>
        <taxon>Euglenozoa</taxon>
        <taxon>Kinetoplastea</taxon>
        <taxon>Metakinetoplastina</taxon>
        <taxon>Neobodonida</taxon>
        <taxon>Neobodo</taxon>
    </lineage>
</organism>
<dbReference type="PANTHER" id="PTHR22953">
    <property type="entry name" value="ACID PHOSPHATASE RELATED"/>
    <property type="match status" value="1"/>
</dbReference>
<keyword evidence="1" id="KW-0732">Signal</keyword>
<feature type="transmembrane region" description="Helical" evidence="3">
    <location>
        <begin position="12"/>
        <end position="36"/>
    </location>
</feature>
<feature type="transmembrane region" description="Helical" evidence="3">
    <location>
        <begin position="73"/>
        <end position="98"/>
    </location>
</feature>
<name>A0A7S1LZB4_NEODS</name>
<dbReference type="AlphaFoldDB" id="A0A7S1LZB4"/>
<dbReference type="PANTHER" id="PTHR22953:SF153">
    <property type="entry name" value="PURPLE ACID PHOSPHATASE"/>
    <property type="match status" value="1"/>
</dbReference>
<dbReference type="Gene3D" id="3.60.21.10">
    <property type="match status" value="2"/>
</dbReference>
<sequence>MSAALTRSTYNTWVWLFFFGIFTLLWLIFVGIGLFLVMRGAPTRRRGVAAGALFTAALVCFTLAMAFTASLHALHMAGAVIIALIANVLAGPFVAVLFSKKHAVLFRNPPAASSKPKSDSDVHSGAAATDTDGGDTSDLKELTGVGAASPTAHANNGDGHDELHIPTRHRLTVIRKAIWRCVPYIAGVYGGMLFVIVVSFVALADGCYCSAPNEFNTWLSRKLAAPHPGRCATGETCHLYAIVGSHCSDVAVVGHYGASGSGDVPVGAVLEWWPLTDGSSMTTDDGAAPAGVAVAGDVPAGVATPSSPTSPRGRIVVDHPIAEDYRVVAQVPVLGLECNAGYRFRMRMVFAGDVVKGPRTLRTRTLPGRASASPVRFIGGGDLHGGAIGHNMMRRLWAAHHAAHFVWVGGDIAYANNIRYCYRRWDTTLALLTGFTRPDGTQPLLMAAVGNHEAGGYLNAEADTPAGRAAAYTHHSTYFPSPEALSDYYLFPAPGVSSNGTTGGRAAWHPALPAVTAAQLPPGHVGATFATTAGLRGDMTATFYRALIGSTGWVVLDSDIMFRTEAQVAYLNETLAFWAARRRAGELAKIVVAYHCPGLPTVRKWEDPQATKVRRDFYPLMLRYNVSLVFEHHDHAYKRSHPIRANGRGGLETAAPYEGFIASGDGALGVGGSRLAAHNRWYHAVSSKSNAGFAVEQSPSGHFSVRVYDENVDMLDAFHA</sequence>
<evidence type="ECO:0000256" key="1">
    <source>
        <dbReference type="ARBA" id="ARBA00022729"/>
    </source>
</evidence>
<dbReference type="InterPro" id="IPR039331">
    <property type="entry name" value="PAPs-like"/>
</dbReference>
<feature type="transmembrane region" description="Helical" evidence="3">
    <location>
        <begin position="177"/>
        <end position="203"/>
    </location>
</feature>
<gene>
    <name evidence="4" type="ORF">NDES1114_LOCUS15609</name>
</gene>
<evidence type="ECO:0000256" key="2">
    <source>
        <dbReference type="SAM" id="MobiDB-lite"/>
    </source>
</evidence>
<feature type="compositionally biased region" description="Low complexity" evidence="2">
    <location>
        <begin position="125"/>
        <end position="136"/>
    </location>
</feature>
<feature type="transmembrane region" description="Helical" evidence="3">
    <location>
        <begin position="48"/>
        <end position="67"/>
    </location>
</feature>
<evidence type="ECO:0000313" key="4">
    <source>
        <dbReference type="EMBL" id="CAD9117647.1"/>
    </source>
</evidence>
<evidence type="ECO:0008006" key="5">
    <source>
        <dbReference type="Google" id="ProtNLM"/>
    </source>
</evidence>
<feature type="region of interest" description="Disordered" evidence="2">
    <location>
        <begin position="110"/>
        <end position="140"/>
    </location>
</feature>
<protein>
    <recommendedName>
        <fullName evidence="5">Calcineurin-like phosphoesterase domain-containing protein</fullName>
    </recommendedName>
</protein>
<proteinExistence type="predicted"/>